<keyword evidence="3" id="KW-1185">Reference proteome</keyword>
<reference evidence="2 3" key="1">
    <citation type="submission" date="2020-08" db="EMBL/GenBank/DDBJ databases">
        <title>Whole genome shotgun sequence of Actinocatenispora thailandica NBRC 105041.</title>
        <authorList>
            <person name="Komaki H."/>
            <person name="Tamura T."/>
        </authorList>
    </citation>
    <scope>NUCLEOTIDE SEQUENCE [LARGE SCALE GENOMIC DNA]</scope>
    <source>
        <strain evidence="2 3">NBRC 105041</strain>
    </source>
</reference>
<proteinExistence type="predicted"/>
<name>A0A7R7DWA4_9ACTN</name>
<evidence type="ECO:0000313" key="2">
    <source>
        <dbReference type="EMBL" id="BCJ39059.1"/>
    </source>
</evidence>
<dbReference type="KEGG" id="atl:Athai_65620"/>
<protein>
    <recommendedName>
        <fullName evidence="4">Antitoxin</fullName>
    </recommendedName>
</protein>
<feature type="compositionally biased region" description="Basic and acidic residues" evidence="1">
    <location>
        <begin position="78"/>
        <end position="88"/>
    </location>
</feature>
<gene>
    <name evidence="2" type="ORF">Athai_65620</name>
</gene>
<feature type="compositionally biased region" description="Gly residues" evidence="1">
    <location>
        <begin position="97"/>
        <end position="119"/>
    </location>
</feature>
<feature type="region of interest" description="Disordered" evidence="1">
    <location>
        <begin position="63"/>
        <end position="119"/>
    </location>
</feature>
<accession>A0A7R7DWA4</accession>
<sequence>MRKGLHRMSERQRPSLWERFDEFADRATELADKATDRARGLAAEHNDRIDAKLDRAAGFLDEKTGGKYSDRIGTGVGRAKDSLDRFAEQDQQAPGSEQGGAGPTGGEQAGGATGASGRN</sequence>
<dbReference type="Proteomes" id="UP000611640">
    <property type="component" value="Chromosome"/>
</dbReference>
<evidence type="ECO:0000313" key="3">
    <source>
        <dbReference type="Proteomes" id="UP000611640"/>
    </source>
</evidence>
<evidence type="ECO:0000256" key="1">
    <source>
        <dbReference type="SAM" id="MobiDB-lite"/>
    </source>
</evidence>
<evidence type="ECO:0008006" key="4">
    <source>
        <dbReference type="Google" id="ProtNLM"/>
    </source>
</evidence>
<dbReference type="AlphaFoldDB" id="A0A7R7DWA4"/>
<dbReference type="Pfam" id="PF14013">
    <property type="entry name" value="MT0933_antitox"/>
    <property type="match status" value="1"/>
</dbReference>
<dbReference type="InterPro" id="IPR028037">
    <property type="entry name" value="Antitoxin_Rv0909/MT0933"/>
</dbReference>
<dbReference type="EMBL" id="AP023355">
    <property type="protein sequence ID" value="BCJ39059.1"/>
    <property type="molecule type" value="Genomic_DNA"/>
</dbReference>
<organism evidence="2 3">
    <name type="scientific">Actinocatenispora thailandica</name>
    <dbReference type="NCBI Taxonomy" id="227318"/>
    <lineage>
        <taxon>Bacteria</taxon>
        <taxon>Bacillati</taxon>
        <taxon>Actinomycetota</taxon>
        <taxon>Actinomycetes</taxon>
        <taxon>Micromonosporales</taxon>
        <taxon>Micromonosporaceae</taxon>
        <taxon>Actinocatenispora</taxon>
    </lineage>
</organism>